<name>A0ABS1WTP9_9GAMM</name>
<evidence type="ECO:0000256" key="1">
    <source>
        <dbReference type="ARBA" id="ARBA00009820"/>
    </source>
</evidence>
<dbReference type="SUPFAM" id="SSF82171">
    <property type="entry name" value="DPP6 N-terminal domain-like"/>
    <property type="match status" value="1"/>
</dbReference>
<keyword evidence="2" id="KW-0732">Signal</keyword>
<gene>
    <name evidence="3" type="ORF">JM946_06300</name>
</gene>
<dbReference type="InterPro" id="IPR011659">
    <property type="entry name" value="WD40"/>
</dbReference>
<keyword evidence="4" id="KW-1185">Reference proteome</keyword>
<dbReference type="InterPro" id="IPR011042">
    <property type="entry name" value="6-blade_b-propeller_TolB-like"/>
</dbReference>
<evidence type="ECO:0000256" key="2">
    <source>
        <dbReference type="SAM" id="SignalP"/>
    </source>
</evidence>
<dbReference type="Gene3D" id="2.120.10.30">
    <property type="entry name" value="TolB, C-terminal domain"/>
    <property type="match status" value="1"/>
</dbReference>
<reference evidence="3 4" key="1">
    <citation type="journal article" date="2021" name="Int. J. Syst. Evol. Microbiol.">
        <title>Steroidobacter gossypii sp. nov., isolated from soil of cotton cropping field.</title>
        <authorList>
            <person name="Huang R."/>
            <person name="Yang S."/>
            <person name="Zhen C."/>
            <person name="Liu W."/>
        </authorList>
    </citation>
    <scope>NUCLEOTIDE SEQUENCE [LARGE SCALE GENOMIC DNA]</scope>
    <source>
        <strain evidence="3 4">S1-65</strain>
    </source>
</reference>
<dbReference type="RefSeq" id="WP_203166299.1">
    <property type="nucleotide sequence ID" value="NZ_JAEVLS010000001.1"/>
</dbReference>
<comment type="similarity">
    <text evidence="1">Belongs to the TolB family.</text>
</comment>
<protein>
    <submittedName>
        <fullName evidence="3">PD40 domain-containing protein</fullName>
    </submittedName>
</protein>
<dbReference type="EMBL" id="JAEVLS010000001">
    <property type="protein sequence ID" value="MBM0104347.1"/>
    <property type="molecule type" value="Genomic_DNA"/>
</dbReference>
<organism evidence="3 4">
    <name type="scientific">Steroidobacter gossypii</name>
    <dbReference type="NCBI Taxonomy" id="2805490"/>
    <lineage>
        <taxon>Bacteria</taxon>
        <taxon>Pseudomonadati</taxon>
        <taxon>Pseudomonadota</taxon>
        <taxon>Gammaproteobacteria</taxon>
        <taxon>Steroidobacterales</taxon>
        <taxon>Steroidobacteraceae</taxon>
        <taxon>Steroidobacter</taxon>
    </lineage>
</organism>
<feature type="chain" id="PRO_5047171632" evidence="2">
    <location>
        <begin position="27"/>
        <end position="296"/>
    </location>
</feature>
<evidence type="ECO:0000313" key="4">
    <source>
        <dbReference type="Proteomes" id="UP000661077"/>
    </source>
</evidence>
<accession>A0ABS1WTP9</accession>
<evidence type="ECO:0000313" key="3">
    <source>
        <dbReference type="EMBL" id="MBM0104347.1"/>
    </source>
</evidence>
<proteinExistence type="inferred from homology"/>
<dbReference type="PANTHER" id="PTHR36842:SF1">
    <property type="entry name" value="PROTEIN TOLB"/>
    <property type="match status" value="1"/>
</dbReference>
<dbReference type="Proteomes" id="UP000661077">
    <property type="component" value="Unassembled WGS sequence"/>
</dbReference>
<dbReference type="Pfam" id="PF07676">
    <property type="entry name" value="PD40"/>
    <property type="match status" value="2"/>
</dbReference>
<sequence>MSIASIVALRCLQLAAGILVIHSASAQQANQPRRWTPAAIASSGYESSPTFTPDGKEMYFLSADASFSKYRIMRSRCENGAWTKPETPSFAQSLPVIEADPFVTYDGKRLYFISSRQDPKHEDFDIWYVERNAGGDWSEPQRLPEPVNSSASELLPRQDLQGRLYFGSAREGGLGQGDIYMATAAADGRWQVENLGPPVNTPAFEYEAEVSRDGGTMVVVANRTERSHLYQYKWRGGHWVEIGEIPALAEHFQVGPLLSPSGDRLLFAQRDGERSGEIFLMDLAPNAGEVWPPRCR</sequence>
<comment type="caution">
    <text evidence="3">The sequence shown here is derived from an EMBL/GenBank/DDBJ whole genome shotgun (WGS) entry which is preliminary data.</text>
</comment>
<feature type="signal peptide" evidence="2">
    <location>
        <begin position="1"/>
        <end position="26"/>
    </location>
</feature>
<dbReference type="PANTHER" id="PTHR36842">
    <property type="entry name" value="PROTEIN TOLB HOMOLOG"/>
    <property type="match status" value="1"/>
</dbReference>